<organism evidence="3 4">
    <name type="scientific">Syphacia muris</name>
    <dbReference type="NCBI Taxonomy" id="451379"/>
    <lineage>
        <taxon>Eukaryota</taxon>
        <taxon>Metazoa</taxon>
        <taxon>Ecdysozoa</taxon>
        <taxon>Nematoda</taxon>
        <taxon>Chromadorea</taxon>
        <taxon>Rhabditida</taxon>
        <taxon>Spirurina</taxon>
        <taxon>Oxyuridomorpha</taxon>
        <taxon>Oxyuroidea</taxon>
        <taxon>Oxyuridae</taxon>
        <taxon>Syphacia</taxon>
    </lineage>
</organism>
<dbReference type="Gene3D" id="2.60.120.680">
    <property type="entry name" value="GOLD domain"/>
    <property type="match status" value="1"/>
</dbReference>
<dbReference type="InterPro" id="IPR001251">
    <property type="entry name" value="CRAL-TRIO_dom"/>
</dbReference>
<protein>
    <submittedName>
        <fullName evidence="4">SEC14-like protein 2</fullName>
    </submittedName>
</protein>
<feature type="domain" description="GOLD" evidence="2">
    <location>
        <begin position="242"/>
        <end position="380"/>
    </location>
</feature>
<keyword evidence="3" id="KW-1185">Reference proteome</keyword>
<dbReference type="SUPFAM" id="SSF101576">
    <property type="entry name" value="Supernatant protein factor (SPF), C-terminal domain"/>
    <property type="match status" value="1"/>
</dbReference>
<feature type="domain" description="CRAL-TRIO" evidence="1">
    <location>
        <begin position="40"/>
        <end position="225"/>
    </location>
</feature>
<accession>A0A0N5ANY9</accession>
<dbReference type="PANTHER" id="PTHR23324">
    <property type="entry name" value="SEC14 RELATED PROTEIN"/>
    <property type="match status" value="1"/>
</dbReference>
<dbReference type="InterPro" id="IPR009038">
    <property type="entry name" value="GOLD_dom"/>
</dbReference>
<dbReference type="Proteomes" id="UP000046393">
    <property type="component" value="Unplaced"/>
</dbReference>
<dbReference type="PANTHER" id="PTHR23324:SF83">
    <property type="entry name" value="SEC14-LIKE PROTEIN 2"/>
    <property type="match status" value="1"/>
</dbReference>
<dbReference type="InterPro" id="IPR036598">
    <property type="entry name" value="GOLD_dom_sf"/>
</dbReference>
<dbReference type="PROSITE" id="PS50191">
    <property type="entry name" value="CRAL_TRIO"/>
    <property type="match status" value="1"/>
</dbReference>
<dbReference type="InterPro" id="IPR051064">
    <property type="entry name" value="SEC14/CRAL-TRIO_domain"/>
</dbReference>
<dbReference type="PROSITE" id="PS50866">
    <property type="entry name" value="GOLD"/>
    <property type="match status" value="1"/>
</dbReference>
<dbReference type="STRING" id="451379.A0A0N5ANY9"/>
<dbReference type="SUPFAM" id="SSF52087">
    <property type="entry name" value="CRAL/TRIO domain"/>
    <property type="match status" value="1"/>
</dbReference>
<dbReference type="SMART" id="SM00516">
    <property type="entry name" value="SEC14"/>
    <property type="match status" value="1"/>
</dbReference>
<evidence type="ECO:0000313" key="4">
    <source>
        <dbReference type="WBParaSite" id="SMUV_0000634401-mRNA-1"/>
    </source>
</evidence>
<dbReference type="Gene3D" id="3.40.525.10">
    <property type="entry name" value="CRAL-TRIO lipid binding domain"/>
    <property type="match status" value="1"/>
</dbReference>
<dbReference type="InterPro" id="IPR036865">
    <property type="entry name" value="CRAL-TRIO_dom_sf"/>
</dbReference>
<reference evidence="4" key="1">
    <citation type="submission" date="2017-02" db="UniProtKB">
        <authorList>
            <consortium name="WormBaseParasite"/>
        </authorList>
    </citation>
    <scope>IDENTIFICATION</scope>
</reference>
<dbReference type="WBParaSite" id="SMUV_0000634401-mRNA-1">
    <property type="protein sequence ID" value="SMUV_0000634401-mRNA-1"/>
    <property type="gene ID" value="SMUV_0000634401"/>
</dbReference>
<dbReference type="GO" id="GO:0005737">
    <property type="term" value="C:cytoplasm"/>
    <property type="evidence" value="ECO:0007669"/>
    <property type="project" value="TreeGrafter"/>
</dbReference>
<evidence type="ECO:0000313" key="3">
    <source>
        <dbReference type="Proteomes" id="UP000046393"/>
    </source>
</evidence>
<name>A0A0N5ANY9_9BILA</name>
<dbReference type="AlphaFoldDB" id="A0A0N5ANY9"/>
<sequence>MGIMWLRSRDCRFDETADGLRKHMVFRKAWELDDINLWEPPEILEKYCGYGFLSDKDGCPILMSLLGNLDVEGLVRSVQSKDYIKYSLAAIEKGMKLCEEKCKETGHAFEQMMLIFDLDHINSAHYSCKAFASSFTSLILLFQEHYPLVLKKILVIRAPEMARIAFNAMSPFLSDKLKTQHMKGLPLLQELIEMPSEDEWQGALSKYVELDSWPMHWGGRMCDENGDPKCPSKIRYGLGPVPDSYFVDPSTAMPDYDQLTTVYAGEKHLIELKVKGNTRISLFLSWQYMTSEEDIGFAIRYDHTNKANNLTEMEIVFPYIRLECSQVPIEGSMVCEKPGRCLSYLKNSTGIKVKVVSDIIEFDNYYSWFSAKQLRYNIDIDEP</sequence>
<evidence type="ECO:0000259" key="2">
    <source>
        <dbReference type="PROSITE" id="PS50866"/>
    </source>
</evidence>
<evidence type="ECO:0000259" key="1">
    <source>
        <dbReference type="PROSITE" id="PS50191"/>
    </source>
</evidence>
<dbReference type="Pfam" id="PF00650">
    <property type="entry name" value="CRAL_TRIO"/>
    <property type="match status" value="1"/>
</dbReference>
<proteinExistence type="predicted"/>
<dbReference type="CDD" id="cd00170">
    <property type="entry name" value="SEC14"/>
    <property type="match status" value="1"/>
</dbReference>